<keyword evidence="3" id="KW-0175">Coiled coil</keyword>
<dbReference type="InterPro" id="IPR056750">
    <property type="entry name" value="RRM_ESF1"/>
</dbReference>
<organism evidence="8 9">
    <name type="scientific">Absidia repens</name>
    <dbReference type="NCBI Taxonomy" id="90262"/>
    <lineage>
        <taxon>Eukaryota</taxon>
        <taxon>Fungi</taxon>
        <taxon>Fungi incertae sedis</taxon>
        <taxon>Mucoromycota</taxon>
        <taxon>Mucoromycotina</taxon>
        <taxon>Mucoromycetes</taxon>
        <taxon>Mucorales</taxon>
        <taxon>Cunninghamellaceae</taxon>
        <taxon>Absidia</taxon>
    </lineage>
</organism>
<feature type="compositionally biased region" description="Basic and acidic residues" evidence="5">
    <location>
        <begin position="166"/>
        <end position="176"/>
    </location>
</feature>
<evidence type="ECO:0000259" key="7">
    <source>
        <dbReference type="Pfam" id="PF25121"/>
    </source>
</evidence>
<accession>A0A1X2I3X6</accession>
<feature type="compositionally biased region" description="Basic and acidic residues" evidence="5">
    <location>
        <begin position="95"/>
        <end position="108"/>
    </location>
</feature>
<dbReference type="OrthoDB" id="431825at2759"/>
<evidence type="ECO:0000313" key="8">
    <source>
        <dbReference type="EMBL" id="ORZ08882.1"/>
    </source>
</evidence>
<feature type="region of interest" description="Disordered" evidence="5">
    <location>
        <begin position="1"/>
        <end position="36"/>
    </location>
</feature>
<feature type="domain" description="ESF1 RRM" evidence="7">
    <location>
        <begin position="176"/>
        <end position="339"/>
    </location>
</feature>
<feature type="compositionally biased region" description="Basic and acidic residues" evidence="5">
    <location>
        <begin position="467"/>
        <end position="477"/>
    </location>
</feature>
<dbReference type="GO" id="GO:0032040">
    <property type="term" value="C:small-subunit processome"/>
    <property type="evidence" value="ECO:0007669"/>
    <property type="project" value="EnsemblFungi"/>
</dbReference>
<feature type="compositionally biased region" description="Basic and acidic residues" evidence="5">
    <location>
        <begin position="527"/>
        <end position="536"/>
    </location>
</feature>
<feature type="compositionally biased region" description="Basic residues" evidence="5">
    <location>
        <begin position="547"/>
        <end position="556"/>
    </location>
</feature>
<feature type="compositionally biased region" description="Acidic residues" evidence="5">
    <location>
        <begin position="145"/>
        <end position="165"/>
    </location>
</feature>
<dbReference type="STRING" id="90262.A0A1X2I3X6"/>
<feature type="compositionally biased region" description="Acidic residues" evidence="5">
    <location>
        <begin position="431"/>
        <end position="440"/>
    </location>
</feature>
<feature type="compositionally biased region" description="Basic and acidic residues" evidence="5">
    <location>
        <begin position="10"/>
        <end position="36"/>
    </location>
</feature>
<feature type="compositionally biased region" description="Acidic residues" evidence="5">
    <location>
        <begin position="112"/>
        <end position="124"/>
    </location>
</feature>
<feature type="compositionally biased region" description="Acidic residues" evidence="5">
    <location>
        <begin position="243"/>
        <end position="254"/>
    </location>
</feature>
<dbReference type="Proteomes" id="UP000193560">
    <property type="component" value="Unassembled WGS sequence"/>
</dbReference>
<reference evidence="8 9" key="1">
    <citation type="submission" date="2016-07" db="EMBL/GenBank/DDBJ databases">
        <title>Pervasive Adenine N6-methylation of Active Genes in Fungi.</title>
        <authorList>
            <consortium name="DOE Joint Genome Institute"/>
            <person name="Mondo S.J."/>
            <person name="Dannebaum R.O."/>
            <person name="Kuo R.C."/>
            <person name="Labutti K."/>
            <person name="Haridas S."/>
            <person name="Kuo A."/>
            <person name="Salamov A."/>
            <person name="Ahrendt S.R."/>
            <person name="Lipzen A."/>
            <person name="Sullivan W."/>
            <person name="Andreopoulos W.B."/>
            <person name="Clum A."/>
            <person name="Lindquist E."/>
            <person name="Daum C."/>
            <person name="Ramamoorthy G.K."/>
            <person name="Gryganskyi A."/>
            <person name="Culley D."/>
            <person name="Magnuson J.K."/>
            <person name="James T.Y."/>
            <person name="O'Malley M.A."/>
            <person name="Stajich J.E."/>
            <person name="Spatafora J.W."/>
            <person name="Visel A."/>
            <person name="Grigoriev I.V."/>
        </authorList>
    </citation>
    <scope>NUCLEOTIDE SEQUENCE [LARGE SCALE GENOMIC DNA]</scope>
    <source>
        <strain evidence="8 9">NRRL 1336</strain>
    </source>
</reference>
<comment type="subcellular location">
    <subcellularLocation>
        <location evidence="1">Nucleus</location>
        <location evidence="1">Nucleolus</location>
    </subcellularLocation>
</comment>
<evidence type="ECO:0000256" key="3">
    <source>
        <dbReference type="ARBA" id="ARBA00023054"/>
    </source>
</evidence>
<dbReference type="GO" id="GO:0003723">
    <property type="term" value="F:RNA binding"/>
    <property type="evidence" value="ECO:0007669"/>
    <property type="project" value="EnsemblFungi"/>
</dbReference>
<dbReference type="InterPro" id="IPR039754">
    <property type="entry name" value="Esf1"/>
</dbReference>
<name>A0A1X2I3X6_9FUNG</name>
<dbReference type="EMBL" id="MCGE01000029">
    <property type="protein sequence ID" value="ORZ08882.1"/>
    <property type="molecule type" value="Genomic_DNA"/>
</dbReference>
<keyword evidence="9" id="KW-1185">Reference proteome</keyword>
<protein>
    <submittedName>
        <fullName evidence="8">Uncharacterized protein</fullName>
    </submittedName>
</protein>
<proteinExistence type="inferred from homology"/>
<evidence type="ECO:0000259" key="6">
    <source>
        <dbReference type="Pfam" id="PF08159"/>
    </source>
</evidence>
<feature type="region of interest" description="Disordered" evidence="5">
    <location>
        <begin position="79"/>
        <end position="176"/>
    </location>
</feature>
<dbReference type="PANTHER" id="PTHR12202">
    <property type="entry name" value="ESF1 HOMOLOG"/>
    <property type="match status" value="1"/>
</dbReference>
<comment type="similarity">
    <text evidence="2">Belongs to the ESF1 family.</text>
</comment>
<evidence type="ECO:0000256" key="5">
    <source>
        <dbReference type="SAM" id="MobiDB-lite"/>
    </source>
</evidence>
<dbReference type="AlphaFoldDB" id="A0A1X2I3X6"/>
<feature type="region of interest" description="Disordered" evidence="5">
    <location>
        <begin position="222"/>
        <end position="255"/>
    </location>
</feature>
<dbReference type="PANTHER" id="PTHR12202:SF0">
    <property type="entry name" value="ESF1 HOMOLOG"/>
    <property type="match status" value="1"/>
</dbReference>
<feature type="compositionally biased region" description="Acidic residues" evidence="5">
    <location>
        <begin position="457"/>
        <end position="466"/>
    </location>
</feature>
<feature type="compositionally biased region" description="Basic and acidic residues" evidence="5">
    <location>
        <begin position="487"/>
        <end position="501"/>
    </location>
</feature>
<evidence type="ECO:0000256" key="4">
    <source>
        <dbReference type="ARBA" id="ARBA00023242"/>
    </source>
</evidence>
<feature type="compositionally biased region" description="Acidic residues" evidence="5">
    <location>
        <begin position="84"/>
        <end position="94"/>
    </location>
</feature>
<feature type="region of interest" description="Disordered" evidence="5">
    <location>
        <begin position="424"/>
        <end position="575"/>
    </location>
</feature>
<keyword evidence="4" id="KW-0539">Nucleus</keyword>
<sequence length="704" mass="81432">MPPKKNINKSGDKVNDPRFSKIHNDPRFLRPKKADTKVKIDNRFKSMLTSKDFGTGAGPKVDKYGRKLQADTAEKELKRFYHIEDDDEEDDDSDGDNKSLAELEKELMADEGNLEDEESSDEEDQPKVAFGQKGYDPMRGKGVIDESDTSDEEMEDEESEEDEEDKIPHIEQGEETKRLALVNLDWDKVKAMDIFQVLNGFKPKAGVIERVTIFPSEFGKERIEKEEREGPPKDIFKATGGDNNDDDDDSDEEVTEKTIIRDQVEEGMGEDFDQEALRKYQLDRLRYYYAVVECDSPFTAKIIYQSCDGNEYENSANFFDMRYIPDEMTFDDAARDSCTQVSDNYKPLKFKTDALQHTRVKLTWDQDQPERVQMTRREFTESDLKDLDFDAYLASSDDDEDSDNDEDVDALRAKYRKLLESADSNAYDDKGGDDEDDAGDMEITFTPGLSEKTGAVDGDESEDQEKEETSIEKYMRKQKEKRMAKKERREMENNDTEDNKYNKKKSGKKSAQAFGESDNDEELDGDSFFKEARAEMEQEGAAPVVKEKKKNKKKKLTKEERMEQKRQKAELELLMDDDQTKGEGFNMKDVLKLEKLEKKKGKKSRKEKELLESAKDDFEINVQDPRFAALQDSHHFAIDPTNPQFKKTKNMKKLMESRQTKFNGDMDQAEEWKKDATPKVKVNDTRSCSAVCLLFFCIDHLFYF</sequence>
<dbReference type="GO" id="GO:0006364">
    <property type="term" value="P:rRNA processing"/>
    <property type="evidence" value="ECO:0007669"/>
    <property type="project" value="EnsemblFungi"/>
</dbReference>
<feature type="region of interest" description="Disordered" evidence="5">
    <location>
        <begin position="48"/>
        <end position="67"/>
    </location>
</feature>
<evidence type="ECO:0000256" key="1">
    <source>
        <dbReference type="ARBA" id="ARBA00004604"/>
    </source>
</evidence>
<comment type="caution">
    <text evidence="8">The sequence shown here is derived from an EMBL/GenBank/DDBJ whole genome shotgun (WGS) entry which is preliminary data.</text>
</comment>
<gene>
    <name evidence="8" type="ORF">BCR42DRAFT_424202</name>
</gene>
<dbReference type="Pfam" id="PF25121">
    <property type="entry name" value="RRM_ESF1"/>
    <property type="match status" value="1"/>
</dbReference>
<feature type="domain" description="NUC153" evidence="6">
    <location>
        <begin position="624"/>
        <end position="652"/>
    </location>
</feature>
<feature type="compositionally biased region" description="Basic and acidic residues" evidence="5">
    <location>
        <begin position="222"/>
        <end position="236"/>
    </location>
</feature>
<dbReference type="InterPro" id="IPR012580">
    <property type="entry name" value="NUC153"/>
</dbReference>
<dbReference type="Pfam" id="PF08159">
    <property type="entry name" value="NUC153"/>
    <property type="match status" value="1"/>
</dbReference>
<evidence type="ECO:0000313" key="9">
    <source>
        <dbReference type="Proteomes" id="UP000193560"/>
    </source>
</evidence>
<evidence type="ECO:0000256" key="2">
    <source>
        <dbReference type="ARBA" id="ARBA00009087"/>
    </source>
</evidence>
<feature type="compositionally biased region" description="Basic and acidic residues" evidence="5">
    <location>
        <begin position="557"/>
        <end position="571"/>
    </location>
</feature>